<dbReference type="PANTHER" id="PTHR47370:SF6">
    <property type="entry name" value="N-ACETYLTRANSFERASE HLS1-RELATED"/>
    <property type="match status" value="1"/>
</dbReference>
<accession>A0A2I0IAL1</accession>
<dbReference type="PANTHER" id="PTHR47370">
    <property type="entry name" value="ACYL-COA N-ACYLTRANSFERASES (NAT) SUPERFAMILY PROTEIN"/>
    <property type="match status" value="1"/>
</dbReference>
<dbReference type="InterPro" id="IPR016181">
    <property type="entry name" value="Acyl_CoA_acyltransferase"/>
</dbReference>
<sequence>MSVKVAAAEDPVSKSWVAVGEVTKVAETLVVREYEEERDKAAVEAVERLCEVGQRGRPALVTDLLGDPVCRIRHFPLHIMLVAEWGEGGEIVGVIRGCIKSVTRSGSSDYVKAANILGLRVSPTHRRLGIGLKLVQELEEWSKRNGAECAYMATDSTNGPSISLFTKKCEYMKLRTPTVLVQPVHVHRKPLSSGTAIVRLPPKLAESIYRRIFAKAEFFPEDIDTVLGNKLNLGTFMAIPKKHLPIWDPKTSVLPPSFAILSIWNTKEVFKFQVKGVSRIKKACCLGSRKIDSMLPYLKIPSFPNVFRQFGIHFLYGLHMEGKDGSTLMKSLCSFAHNMATDDVACGALVAEVGLQDPVRAAVPHWRRLSWSEDFWCIKKLGGEGGLSRPHSDWMYQIPAPVLFVDPRDV</sequence>
<dbReference type="InterPro" id="IPR000182">
    <property type="entry name" value="GNAT_dom"/>
</dbReference>
<dbReference type="Pfam" id="PF00583">
    <property type="entry name" value="Acetyltransf_1"/>
    <property type="match status" value="1"/>
</dbReference>
<dbReference type="GO" id="GO:0016747">
    <property type="term" value="F:acyltransferase activity, transferring groups other than amino-acyl groups"/>
    <property type="evidence" value="ECO:0007669"/>
    <property type="project" value="InterPro"/>
</dbReference>
<dbReference type="OrthoDB" id="41532at2759"/>
<dbReference type="InterPro" id="IPR052810">
    <property type="entry name" value="Plant_NAT"/>
</dbReference>
<dbReference type="AlphaFoldDB" id="A0A2I0IAL1"/>
<dbReference type="STRING" id="22663.A0A2I0IAL1"/>
<evidence type="ECO:0000313" key="2">
    <source>
        <dbReference type="Proteomes" id="UP000233551"/>
    </source>
</evidence>
<dbReference type="PROSITE" id="PS51186">
    <property type="entry name" value="GNAT"/>
    <property type="match status" value="1"/>
</dbReference>
<gene>
    <name evidence="1" type="ORF">CRG98_038824</name>
</gene>
<dbReference type="Gene3D" id="3.40.630.30">
    <property type="match status" value="1"/>
</dbReference>
<comment type="caution">
    <text evidence="1">The sequence shown here is derived from an EMBL/GenBank/DDBJ whole genome shotgun (WGS) entry which is preliminary data.</text>
</comment>
<dbReference type="SUPFAM" id="SSF55729">
    <property type="entry name" value="Acyl-CoA N-acyltransferases (Nat)"/>
    <property type="match status" value="1"/>
</dbReference>
<reference evidence="1 2" key="1">
    <citation type="submission" date="2017-11" db="EMBL/GenBank/DDBJ databases">
        <title>De-novo sequencing of pomegranate (Punica granatum L.) genome.</title>
        <authorList>
            <person name="Akparov Z."/>
            <person name="Amiraslanov A."/>
            <person name="Hajiyeva S."/>
            <person name="Abbasov M."/>
            <person name="Kaur K."/>
            <person name="Hamwieh A."/>
            <person name="Solovyev V."/>
            <person name="Salamov A."/>
            <person name="Braich B."/>
            <person name="Kosarev P."/>
            <person name="Mahmoud A."/>
            <person name="Hajiyev E."/>
            <person name="Babayeva S."/>
            <person name="Izzatullayeva V."/>
            <person name="Mammadov A."/>
            <person name="Mammadov A."/>
            <person name="Sharifova S."/>
            <person name="Ojaghi J."/>
            <person name="Eynullazada K."/>
            <person name="Bayramov B."/>
            <person name="Abdulazimova A."/>
            <person name="Shahmuradov I."/>
        </authorList>
    </citation>
    <scope>NUCLEOTIDE SEQUENCE [LARGE SCALE GENOMIC DNA]</scope>
    <source>
        <strain evidence="2">cv. AG2017</strain>
        <tissue evidence="1">Leaf</tissue>
    </source>
</reference>
<organism evidence="1 2">
    <name type="scientific">Punica granatum</name>
    <name type="common">Pomegranate</name>
    <dbReference type="NCBI Taxonomy" id="22663"/>
    <lineage>
        <taxon>Eukaryota</taxon>
        <taxon>Viridiplantae</taxon>
        <taxon>Streptophyta</taxon>
        <taxon>Embryophyta</taxon>
        <taxon>Tracheophyta</taxon>
        <taxon>Spermatophyta</taxon>
        <taxon>Magnoliopsida</taxon>
        <taxon>eudicotyledons</taxon>
        <taxon>Gunneridae</taxon>
        <taxon>Pentapetalae</taxon>
        <taxon>rosids</taxon>
        <taxon>malvids</taxon>
        <taxon>Myrtales</taxon>
        <taxon>Lythraceae</taxon>
        <taxon>Punica</taxon>
    </lineage>
</organism>
<protein>
    <submittedName>
        <fullName evidence="1">Uncharacterized protein</fullName>
    </submittedName>
</protein>
<dbReference type="EMBL" id="PGOL01003489">
    <property type="protein sequence ID" value="PKI40813.1"/>
    <property type="molecule type" value="Genomic_DNA"/>
</dbReference>
<dbReference type="Proteomes" id="UP000233551">
    <property type="component" value="Unassembled WGS sequence"/>
</dbReference>
<name>A0A2I0IAL1_PUNGR</name>
<dbReference type="GeneID" id="116199063"/>
<proteinExistence type="predicted"/>
<evidence type="ECO:0000313" key="1">
    <source>
        <dbReference type="EMBL" id="PKI40813.1"/>
    </source>
</evidence>
<keyword evidence="2" id="KW-1185">Reference proteome</keyword>
<dbReference type="CDD" id="cd04301">
    <property type="entry name" value="NAT_SF"/>
    <property type="match status" value="1"/>
</dbReference>
<dbReference type="FunFam" id="3.40.630.30:FF:000116">
    <property type="entry name" value="Putative N-acetyltransferase HLS1"/>
    <property type="match status" value="1"/>
</dbReference>